<dbReference type="Proteomes" id="UP001054889">
    <property type="component" value="Unassembled WGS sequence"/>
</dbReference>
<evidence type="ECO:0000313" key="1">
    <source>
        <dbReference type="EMBL" id="GJN33085.1"/>
    </source>
</evidence>
<organism evidence="1 2">
    <name type="scientific">Eleusine coracana subsp. coracana</name>
    <dbReference type="NCBI Taxonomy" id="191504"/>
    <lineage>
        <taxon>Eukaryota</taxon>
        <taxon>Viridiplantae</taxon>
        <taxon>Streptophyta</taxon>
        <taxon>Embryophyta</taxon>
        <taxon>Tracheophyta</taxon>
        <taxon>Spermatophyta</taxon>
        <taxon>Magnoliopsida</taxon>
        <taxon>Liliopsida</taxon>
        <taxon>Poales</taxon>
        <taxon>Poaceae</taxon>
        <taxon>PACMAD clade</taxon>
        <taxon>Chloridoideae</taxon>
        <taxon>Cynodonteae</taxon>
        <taxon>Eleusininae</taxon>
        <taxon>Eleusine</taxon>
    </lineage>
</organism>
<dbReference type="EMBL" id="BQKI01000084">
    <property type="protein sequence ID" value="GJN33085.1"/>
    <property type="molecule type" value="Genomic_DNA"/>
</dbReference>
<keyword evidence="2" id="KW-1185">Reference proteome</keyword>
<dbReference type="InterPro" id="IPR012871">
    <property type="entry name" value="DUF1668_ORYSA"/>
</dbReference>
<sequence length="197" mass="22032">MESVQIQPPNFTFRALNNQWKLDCFPIPGNSVICIDQLGHSSLVNVPLRYGATMPRLHNPKRMPIFIGIHKPDPSVRGLCHQKPHNDNIQQNLEVPTTSSAPYVREPKYYSRGSCPEISSYGCLTGAQVCISVDGVGTYCMDTQNHTWTRKVDYVPELKLWLGFSAKNRHLAAADLSGVSTMNSQPQLMDLGKEFDT</sequence>
<reference evidence="1" key="1">
    <citation type="journal article" date="2018" name="DNA Res.">
        <title>Multiple hybrid de novo genome assembly of finger millet, an orphan allotetraploid crop.</title>
        <authorList>
            <person name="Hatakeyama M."/>
            <person name="Aluri S."/>
            <person name="Balachadran M.T."/>
            <person name="Sivarajan S.R."/>
            <person name="Patrignani A."/>
            <person name="Gruter S."/>
            <person name="Poveda L."/>
            <person name="Shimizu-Inatsugi R."/>
            <person name="Baeten J."/>
            <person name="Francoijs K.J."/>
            <person name="Nataraja K.N."/>
            <person name="Reddy Y.A.N."/>
            <person name="Phadnis S."/>
            <person name="Ravikumar R.L."/>
            <person name="Schlapbach R."/>
            <person name="Sreeman S.M."/>
            <person name="Shimizu K.K."/>
        </authorList>
    </citation>
    <scope>NUCLEOTIDE SEQUENCE</scope>
</reference>
<name>A0AAV5FFA3_ELECO</name>
<dbReference type="AlphaFoldDB" id="A0AAV5FFA3"/>
<proteinExistence type="predicted"/>
<dbReference type="PANTHER" id="PTHR33085">
    <property type="entry name" value="OS12G0113100 PROTEIN-RELATED"/>
    <property type="match status" value="1"/>
</dbReference>
<protein>
    <submittedName>
        <fullName evidence="1">Uncharacterized protein</fullName>
    </submittedName>
</protein>
<dbReference type="Pfam" id="PF07893">
    <property type="entry name" value="DUF1668"/>
    <property type="match status" value="1"/>
</dbReference>
<reference evidence="1" key="2">
    <citation type="submission" date="2021-12" db="EMBL/GenBank/DDBJ databases">
        <title>Resequencing data analysis of finger millet.</title>
        <authorList>
            <person name="Hatakeyama M."/>
            <person name="Aluri S."/>
            <person name="Balachadran M.T."/>
            <person name="Sivarajan S.R."/>
            <person name="Poveda L."/>
            <person name="Shimizu-Inatsugi R."/>
            <person name="Schlapbach R."/>
            <person name="Sreeman S.M."/>
            <person name="Shimizu K.K."/>
        </authorList>
    </citation>
    <scope>NUCLEOTIDE SEQUENCE</scope>
</reference>
<comment type="caution">
    <text evidence="1">The sequence shown here is derived from an EMBL/GenBank/DDBJ whole genome shotgun (WGS) entry which is preliminary data.</text>
</comment>
<gene>
    <name evidence="1" type="primary">gb21648</name>
    <name evidence="1" type="ORF">PR202_gb21648</name>
</gene>
<dbReference type="PANTHER" id="PTHR33085:SF145">
    <property type="entry name" value="OS05G0302200 PROTEIN"/>
    <property type="match status" value="1"/>
</dbReference>
<evidence type="ECO:0000313" key="2">
    <source>
        <dbReference type="Proteomes" id="UP001054889"/>
    </source>
</evidence>
<accession>A0AAV5FFA3</accession>